<gene>
    <name evidence="1" type="ORF">SMN809_LOCUS59012</name>
</gene>
<evidence type="ECO:0000313" key="2">
    <source>
        <dbReference type="Proteomes" id="UP000676336"/>
    </source>
</evidence>
<feature type="non-terminal residue" evidence="1">
    <location>
        <position position="1"/>
    </location>
</feature>
<proteinExistence type="predicted"/>
<evidence type="ECO:0000313" key="1">
    <source>
        <dbReference type="EMBL" id="CAF5047765.1"/>
    </source>
</evidence>
<protein>
    <submittedName>
        <fullName evidence="1">Uncharacterized protein</fullName>
    </submittedName>
</protein>
<sequence length="75" mass="8249">TNTHSVPSSYVAGNINLAQTAPASVFSSYHYQQEQQQQQQSVLVLPSQNFPIAQLAQCFNSQAANGILKDRNNQQ</sequence>
<feature type="non-terminal residue" evidence="1">
    <location>
        <position position="75"/>
    </location>
</feature>
<dbReference type="Proteomes" id="UP000676336">
    <property type="component" value="Unassembled WGS sequence"/>
</dbReference>
<comment type="caution">
    <text evidence="1">The sequence shown here is derived from an EMBL/GenBank/DDBJ whole genome shotgun (WGS) entry which is preliminary data.</text>
</comment>
<dbReference type="EMBL" id="CAJOBI010223717">
    <property type="protein sequence ID" value="CAF5047765.1"/>
    <property type="molecule type" value="Genomic_DNA"/>
</dbReference>
<name>A0A8S3DXM2_9BILA</name>
<dbReference type="AlphaFoldDB" id="A0A8S3DXM2"/>
<reference evidence="1" key="1">
    <citation type="submission" date="2021-02" db="EMBL/GenBank/DDBJ databases">
        <authorList>
            <person name="Nowell W R."/>
        </authorList>
    </citation>
    <scope>NUCLEOTIDE SEQUENCE</scope>
</reference>
<accession>A0A8S3DXM2</accession>
<organism evidence="1 2">
    <name type="scientific">Rotaria magnacalcarata</name>
    <dbReference type="NCBI Taxonomy" id="392030"/>
    <lineage>
        <taxon>Eukaryota</taxon>
        <taxon>Metazoa</taxon>
        <taxon>Spiralia</taxon>
        <taxon>Gnathifera</taxon>
        <taxon>Rotifera</taxon>
        <taxon>Eurotatoria</taxon>
        <taxon>Bdelloidea</taxon>
        <taxon>Philodinida</taxon>
        <taxon>Philodinidae</taxon>
        <taxon>Rotaria</taxon>
    </lineage>
</organism>